<reference evidence="2 3" key="1">
    <citation type="journal article" date="2015" name="Stand. Genomic Sci.">
        <title>Genomic Encyclopedia of Bacterial and Archaeal Type Strains, Phase III: the genomes of soil and plant-associated and newly described type strains.</title>
        <authorList>
            <person name="Whitman W.B."/>
            <person name="Woyke T."/>
            <person name="Klenk H.P."/>
            <person name="Zhou Y."/>
            <person name="Lilburn T.G."/>
            <person name="Beck B.J."/>
            <person name="De Vos P."/>
            <person name="Vandamme P."/>
            <person name="Eisen J.A."/>
            <person name="Garrity G."/>
            <person name="Hugenholtz P."/>
            <person name="Kyrpides N.C."/>
        </authorList>
    </citation>
    <scope>NUCLEOTIDE SEQUENCE [LARGE SCALE GENOMIC DNA]</scope>
    <source>
        <strain evidence="2 3">CGMCC 1.10821</strain>
    </source>
</reference>
<keyword evidence="1" id="KW-0732">Signal</keyword>
<accession>A0A562KY40</accession>
<dbReference type="RefSeq" id="WP_144900386.1">
    <property type="nucleotide sequence ID" value="NZ_VLKN01000007.1"/>
</dbReference>
<dbReference type="AlphaFoldDB" id="A0A562KY40"/>
<keyword evidence="3" id="KW-1185">Reference proteome</keyword>
<gene>
    <name evidence="2" type="ORF">IP90_02905</name>
</gene>
<comment type="caution">
    <text evidence="2">The sequence shown here is derived from an EMBL/GenBank/DDBJ whole genome shotgun (WGS) entry which is preliminary data.</text>
</comment>
<dbReference type="EMBL" id="VLKN01000007">
    <property type="protein sequence ID" value="TWI00359.1"/>
    <property type="molecule type" value="Genomic_DNA"/>
</dbReference>
<protein>
    <recommendedName>
        <fullName evidence="4">Secreted protein</fullName>
    </recommendedName>
</protein>
<organism evidence="2 3">
    <name type="scientific">Luteimonas cucumeris</name>
    <dbReference type="NCBI Taxonomy" id="985012"/>
    <lineage>
        <taxon>Bacteria</taxon>
        <taxon>Pseudomonadati</taxon>
        <taxon>Pseudomonadota</taxon>
        <taxon>Gammaproteobacteria</taxon>
        <taxon>Lysobacterales</taxon>
        <taxon>Lysobacteraceae</taxon>
        <taxon>Luteimonas</taxon>
    </lineage>
</organism>
<name>A0A562KY40_9GAMM</name>
<dbReference type="Proteomes" id="UP000315167">
    <property type="component" value="Unassembled WGS sequence"/>
</dbReference>
<sequence length="356" mass="39582">MRRRDFIASLGSLGALGLPPLRAFAAGLPPGAAAAANHADDWRWLLGSWDVRHRRLKERLVGDTRWEEFAGRSALWLTLGGLGTVDDNLVELPGGGYRGMSLRAFDPATETWSIWWLDGRNPTRIDPPVRGSFAGDTGTFLGRDTLKGRPIVMRFRWRDIHGPRPWWEQAFSADDGASWEVNWRNWFTRTAAQPAALPALSDAPGDFDFLAGRWNVRHRRLRQRLVGSDAWDVFDGTLHNWPVLGGHGNVGDNVMAFPAGTVRGMGIRSYDPASRQWLSWWLDGREPSRIAAPLRGGFADGVGTFTGDDMVGGKPVRARVLWSRITPSSARWEQAASADGGATWETNWVSEFERQG</sequence>
<evidence type="ECO:0000256" key="1">
    <source>
        <dbReference type="SAM" id="SignalP"/>
    </source>
</evidence>
<evidence type="ECO:0000313" key="3">
    <source>
        <dbReference type="Proteomes" id="UP000315167"/>
    </source>
</evidence>
<evidence type="ECO:0008006" key="4">
    <source>
        <dbReference type="Google" id="ProtNLM"/>
    </source>
</evidence>
<dbReference type="OrthoDB" id="9814791at2"/>
<evidence type="ECO:0000313" key="2">
    <source>
        <dbReference type="EMBL" id="TWI00359.1"/>
    </source>
</evidence>
<feature type="chain" id="PRO_5021916541" description="Secreted protein" evidence="1">
    <location>
        <begin position="26"/>
        <end position="356"/>
    </location>
</feature>
<proteinExistence type="predicted"/>
<feature type="signal peptide" evidence="1">
    <location>
        <begin position="1"/>
        <end position="25"/>
    </location>
</feature>